<dbReference type="CDD" id="cd00130">
    <property type="entry name" value="PAS"/>
    <property type="match status" value="2"/>
</dbReference>
<feature type="domain" description="PAC" evidence="8">
    <location>
        <begin position="623"/>
        <end position="676"/>
    </location>
</feature>
<dbReference type="InterPro" id="IPR000700">
    <property type="entry name" value="PAS-assoc_C"/>
</dbReference>
<dbReference type="InterPro" id="IPR013656">
    <property type="entry name" value="PAS_4"/>
</dbReference>
<dbReference type="PROSITE" id="PS50113">
    <property type="entry name" value="PAC"/>
    <property type="match status" value="3"/>
</dbReference>
<keyword evidence="3" id="KW-0597">Phosphoprotein</keyword>
<dbReference type="EC" id="2.7.13.3" evidence="2"/>
<dbReference type="eggNOG" id="COG4251">
    <property type="taxonomic scope" value="Bacteria"/>
</dbReference>
<dbReference type="PANTHER" id="PTHR43304:SF1">
    <property type="entry name" value="PAC DOMAIN-CONTAINING PROTEIN"/>
    <property type="match status" value="1"/>
</dbReference>
<dbReference type="InterPro" id="IPR052162">
    <property type="entry name" value="Sensor_kinase/Photoreceptor"/>
</dbReference>
<reference evidence="9 10" key="1">
    <citation type="journal article" date="2010" name="Stand. Genomic Sci.">
        <title>Complete genome sequence of Spirosoma linguale type strain (1).</title>
        <authorList>
            <person name="Lail K."/>
            <person name="Sikorski J."/>
            <person name="Saunders E."/>
            <person name="Lapidus A."/>
            <person name="Glavina Del Rio T."/>
            <person name="Copeland A."/>
            <person name="Tice H."/>
            <person name="Cheng J.-F."/>
            <person name="Lucas S."/>
            <person name="Nolan M."/>
            <person name="Bruce D."/>
            <person name="Goodwin L."/>
            <person name="Pitluck S."/>
            <person name="Ivanova N."/>
            <person name="Mavromatis K."/>
            <person name="Ovchinnikova G."/>
            <person name="Pati A."/>
            <person name="Chen A."/>
            <person name="Palaniappan K."/>
            <person name="Land M."/>
            <person name="Hauser L."/>
            <person name="Chang Y.-J."/>
            <person name="Jeffries C.D."/>
            <person name="Chain P."/>
            <person name="Brettin T."/>
            <person name="Detter J.C."/>
            <person name="Schuetze A."/>
            <person name="Rohde M."/>
            <person name="Tindall B.J."/>
            <person name="Goeker M."/>
            <person name="Bristow J."/>
            <person name="Eisen J.A."/>
            <person name="Markowitz V."/>
            <person name="Hugenholtz P."/>
            <person name="Kyrpides N.C."/>
            <person name="Klenk H.-P."/>
            <person name="Chen F."/>
        </authorList>
    </citation>
    <scope>NUCLEOTIDE SEQUENCE [LARGE SCALE GENOMIC DNA]</scope>
    <source>
        <strain evidence="10">ATCC 33905 / DSM 74 / LMG 10896 / Claus 1</strain>
    </source>
</reference>
<dbReference type="Pfam" id="PF08447">
    <property type="entry name" value="PAS_3"/>
    <property type="match status" value="1"/>
</dbReference>
<dbReference type="InterPro" id="IPR000014">
    <property type="entry name" value="PAS"/>
</dbReference>
<dbReference type="InterPro" id="IPR003594">
    <property type="entry name" value="HATPase_dom"/>
</dbReference>
<dbReference type="SMART" id="SM00091">
    <property type="entry name" value="PAS"/>
    <property type="match status" value="4"/>
</dbReference>
<dbReference type="InterPro" id="IPR035965">
    <property type="entry name" value="PAS-like_dom_sf"/>
</dbReference>
<evidence type="ECO:0000256" key="2">
    <source>
        <dbReference type="ARBA" id="ARBA00012438"/>
    </source>
</evidence>
<feature type="domain" description="Histidine kinase" evidence="7">
    <location>
        <begin position="733"/>
        <end position="969"/>
    </location>
</feature>
<keyword evidence="6" id="KW-0175">Coiled coil</keyword>
<evidence type="ECO:0000313" key="9">
    <source>
        <dbReference type="EMBL" id="ADB40304.1"/>
    </source>
</evidence>
<evidence type="ECO:0000259" key="8">
    <source>
        <dbReference type="PROSITE" id="PS50113"/>
    </source>
</evidence>
<dbReference type="GO" id="GO:0000155">
    <property type="term" value="F:phosphorelay sensor kinase activity"/>
    <property type="evidence" value="ECO:0007669"/>
    <property type="project" value="InterPro"/>
</dbReference>
<keyword evidence="10" id="KW-1185">Reference proteome</keyword>
<dbReference type="SMART" id="SM00086">
    <property type="entry name" value="PAC"/>
    <property type="match status" value="2"/>
</dbReference>
<evidence type="ECO:0000256" key="1">
    <source>
        <dbReference type="ARBA" id="ARBA00000085"/>
    </source>
</evidence>
<dbReference type="InterPro" id="IPR005467">
    <property type="entry name" value="His_kinase_dom"/>
</dbReference>
<dbReference type="SUPFAM" id="SSF55874">
    <property type="entry name" value="ATPase domain of HSP90 chaperone/DNA topoisomerase II/histidine kinase"/>
    <property type="match status" value="1"/>
</dbReference>
<proteinExistence type="predicted"/>
<dbReference type="PRINTS" id="PR00344">
    <property type="entry name" value="BCTRLSENSOR"/>
</dbReference>
<dbReference type="CDD" id="cd00082">
    <property type="entry name" value="HisKA"/>
    <property type="match status" value="1"/>
</dbReference>
<evidence type="ECO:0000256" key="5">
    <source>
        <dbReference type="ARBA" id="ARBA00022777"/>
    </source>
</evidence>
<dbReference type="Pfam" id="PF02518">
    <property type="entry name" value="HATPase_c"/>
    <property type="match status" value="1"/>
</dbReference>
<accession>D2QLL4</accession>
<feature type="domain" description="PAC" evidence="8">
    <location>
        <begin position="492"/>
        <end position="547"/>
    </location>
</feature>
<dbReference type="InterPro" id="IPR001610">
    <property type="entry name" value="PAC"/>
</dbReference>
<dbReference type="EMBL" id="CP001769">
    <property type="protein sequence ID" value="ADB40304.1"/>
    <property type="molecule type" value="Genomic_DNA"/>
</dbReference>
<evidence type="ECO:0000256" key="3">
    <source>
        <dbReference type="ARBA" id="ARBA00022553"/>
    </source>
</evidence>
<keyword evidence="5 9" id="KW-0418">Kinase</keyword>
<dbReference type="Gene3D" id="1.10.287.130">
    <property type="match status" value="1"/>
</dbReference>
<dbReference type="Gene3D" id="3.30.450.20">
    <property type="entry name" value="PAS domain"/>
    <property type="match status" value="5"/>
</dbReference>
<dbReference type="PANTHER" id="PTHR43304">
    <property type="entry name" value="PHYTOCHROME-LIKE PROTEIN CPH1"/>
    <property type="match status" value="1"/>
</dbReference>
<evidence type="ECO:0000256" key="6">
    <source>
        <dbReference type="SAM" id="Coils"/>
    </source>
</evidence>
<protein>
    <recommendedName>
        <fullName evidence="2">histidine kinase</fullName>
        <ecNumber evidence="2">2.7.13.3</ecNumber>
    </recommendedName>
</protein>
<dbReference type="SMART" id="SM00387">
    <property type="entry name" value="HATPase_c"/>
    <property type="match status" value="1"/>
</dbReference>
<dbReference type="SMART" id="SM00388">
    <property type="entry name" value="HisKA"/>
    <property type="match status" value="1"/>
</dbReference>
<dbReference type="Proteomes" id="UP000002028">
    <property type="component" value="Chromosome"/>
</dbReference>
<dbReference type="SUPFAM" id="SSF47384">
    <property type="entry name" value="Homodimeric domain of signal transducing histidine kinase"/>
    <property type="match status" value="1"/>
</dbReference>
<dbReference type="InterPro" id="IPR013655">
    <property type="entry name" value="PAS_fold_3"/>
</dbReference>
<dbReference type="AlphaFoldDB" id="D2QLL4"/>
<keyword evidence="4" id="KW-0808">Transferase</keyword>
<dbReference type="SUPFAM" id="SSF55785">
    <property type="entry name" value="PYP-like sensor domain (PAS domain)"/>
    <property type="match status" value="4"/>
</dbReference>
<comment type="catalytic activity">
    <reaction evidence="1">
        <text>ATP + protein L-histidine = ADP + protein N-phospho-L-histidine.</text>
        <dbReference type="EC" id="2.7.13.3"/>
    </reaction>
</comment>
<dbReference type="PROSITE" id="PS50109">
    <property type="entry name" value="HIS_KIN"/>
    <property type="match status" value="1"/>
</dbReference>
<dbReference type="KEGG" id="sli:Slin_4322"/>
<sequence length="969" mass="108158">MGELTRNYDWSKTSLGTPDQWPKSLHTLVNMMLNSRFPMLIFWGPDLITFYNDAFRPSLGSSGKHPSSLGQKGEQSWAESWPVIGPMIYSIMAGGEAVWFEDQKLPLYRDGRLDYAYWTYSFSPLIDDTGAVNGVLVTCSETTRTVLARQQAEETQQLVLAFFEQSPVGIAMLSARDLTFLMANPFYGYLVGRTPDQLVGKPLLVAMPELAGQGFDDLLKQVVTTGMPYVAREVAVDIVRNNQLETIYVDLTYQPHREANKTISAILVVATDVTQQVLSRQKIKESENRFRTLIEEAPVATCLFVGREMRVAVANELMLSFWGKDKSVLGKPLAEAVPELNGQPFLTILDEVFTTGQTYTAKNAPAELLVDGVLGTYYFDFTYKPLRDAAGVVYAIMDMAVDVTQQVIAQQQLVASEARLRSVIATAPAGMGLFVGRDLIVELPNQTFIDIVGKGPDIAGKPLREVMPELLTENQPFLKILDDVYTTGQMFQSYGSRVDIVQHGVMTHNYYNITYTPLRDEQGQVFAILDIAIDVTEEIKGRQKLQQAEEALRGAMELADIGTWELDVPTGLITYSENLKQLFEFTEDSLPAVLMNEVIHESDQDRIRLALEQVFTFGSGGLLDQEYTIVTRRTGRHRIVRVQARMYFDDYQQPAKLVGTMRDITEERQQQLALEQLVQQRTEELAAAIEALESTNQILASKNEEYVVINEELEEANRQLNRSNDNLQQFAYVASHDLQEPLRKIQSFGNLLQNQYADQLGEGGAYLERMQSAASRMSTLIRDLLSYSRISVQQDRRQLVSLPTVVQTVLTDLELVIAETGAEVTVGELPEVLGDPLQLGQLFQNLLTNALKFSRIARPGATNESKPPVPVIRVDARTLLARDVPALVVSNRSAPVYHQIDVIDNGIGFEQKYADRIFQVFQRLHGRNEYAGTGIGLAICEKVVTNHGGAIRASSQPGRGATFSVYLPG</sequence>
<name>D2QLL4_SPILD</name>
<organism evidence="9 10">
    <name type="scientific">Spirosoma linguale (strain ATCC 33905 / DSM 74 / LMG 10896 / Claus 1)</name>
    <dbReference type="NCBI Taxonomy" id="504472"/>
    <lineage>
        <taxon>Bacteria</taxon>
        <taxon>Pseudomonadati</taxon>
        <taxon>Bacteroidota</taxon>
        <taxon>Cytophagia</taxon>
        <taxon>Cytophagales</taxon>
        <taxon>Cytophagaceae</taxon>
        <taxon>Spirosoma</taxon>
    </lineage>
</organism>
<dbReference type="HOGENOM" id="CLU_000445_114_71_10"/>
<evidence type="ECO:0000259" key="7">
    <source>
        <dbReference type="PROSITE" id="PS50109"/>
    </source>
</evidence>
<dbReference type="InterPro" id="IPR004358">
    <property type="entry name" value="Sig_transdc_His_kin-like_C"/>
</dbReference>
<dbReference type="InterPro" id="IPR036890">
    <property type="entry name" value="HATPase_C_sf"/>
</dbReference>
<gene>
    <name evidence="9" type="ordered locus">Slin_4322</name>
</gene>
<dbReference type="InterPro" id="IPR003661">
    <property type="entry name" value="HisK_dim/P_dom"/>
</dbReference>
<feature type="domain" description="PAC" evidence="8">
    <location>
        <begin position="232"/>
        <end position="285"/>
    </location>
</feature>
<dbReference type="Pfam" id="PF00512">
    <property type="entry name" value="HisKA"/>
    <property type="match status" value="1"/>
</dbReference>
<evidence type="ECO:0000313" key="10">
    <source>
        <dbReference type="Proteomes" id="UP000002028"/>
    </source>
</evidence>
<feature type="coiled-coil region" evidence="6">
    <location>
        <begin position="699"/>
        <end position="730"/>
    </location>
</feature>
<evidence type="ECO:0000256" key="4">
    <source>
        <dbReference type="ARBA" id="ARBA00022679"/>
    </source>
</evidence>
<dbReference type="InterPro" id="IPR036097">
    <property type="entry name" value="HisK_dim/P_sf"/>
</dbReference>
<dbReference type="Gene3D" id="3.30.565.10">
    <property type="entry name" value="Histidine kinase-like ATPase, C-terminal domain"/>
    <property type="match status" value="1"/>
</dbReference>
<dbReference type="Pfam" id="PF08448">
    <property type="entry name" value="PAS_4"/>
    <property type="match status" value="3"/>
</dbReference>
<dbReference type="STRING" id="504472.Slin_4322"/>
<dbReference type="NCBIfam" id="TIGR00229">
    <property type="entry name" value="sensory_box"/>
    <property type="match status" value="2"/>
</dbReference>